<protein>
    <submittedName>
        <fullName evidence="4">N-acetyltransferase GCN5</fullName>
    </submittedName>
</protein>
<dbReference type="InterPro" id="IPR000182">
    <property type="entry name" value="GNAT_dom"/>
</dbReference>
<feature type="domain" description="N-acetyltransferase" evidence="3">
    <location>
        <begin position="1"/>
        <end position="150"/>
    </location>
</feature>
<sequence>MTLRRLGAQDARDMATIHAQSFAPPHGSGGWDALEMATHCQKDLCFGLDSEDDLAAFIILSVVMDQAEILTIATAPSARRTGLGRALLDLAISELEARGVTDLFLEVAEDNAPAIALYRSTGFIPMGRRPGYYRRAGGRVAALTLSRKLTGSG</sequence>
<reference evidence="4 5" key="1">
    <citation type="journal article" date="2014" name="Int. J. Syst. Evol. Microbiol.">
        <title>Complete genome sequence of Corynebacterium casei LMG S-19264T (=DSM 44701T), isolated from a smear-ripened cheese.</title>
        <authorList>
            <consortium name="US DOE Joint Genome Institute (JGI-PGF)"/>
            <person name="Walter F."/>
            <person name="Albersmeier A."/>
            <person name="Kalinowski J."/>
            <person name="Ruckert C."/>
        </authorList>
    </citation>
    <scope>NUCLEOTIDE SEQUENCE [LARGE SCALE GENOMIC DNA]</scope>
    <source>
        <strain evidence="4 5">KCTC 23968</strain>
    </source>
</reference>
<dbReference type="CDD" id="cd04301">
    <property type="entry name" value="NAT_SF"/>
    <property type="match status" value="1"/>
</dbReference>
<comment type="caution">
    <text evidence="4">The sequence shown here is derived from an EMBL/GenBank/DDBJ whole genome shotgun (WGS) entry which is preliminary data.</text>
</comment>
<keyword evidence="1" id="KW-0808">Transferase</keyword>
<dbReference type="InterPro" id="IPR050680">
    <property type="entry name" value="YpeA/RimI_acetyltransf"/>
</dbReference>
<name>A0A918KLI3_9PROT</name>
<dbReference type="PROSITE" id="PS51186">
    <property type="entry name" value="GNAT"/>
    <property type="match status" value="1"/>
</dbReference>
<dbReference type="Gene3D" id="3.40.630.30">
    <property type="match status" value="1"/>
</dbReference>
<dbReference type="AlphaFoldDB" id="A0A918KLI3"/>
<organism evidence="4 5">
    <name type="scientific">Litorimonas cladophorae</name>
    <dbReference type="NCBI Taxonomy" id="1220491"/>
    <lineage>
        <taxon>Bacteria</taxon>
        <taxon>Pseudomonadati</taxon>
        <taxon>Pseudomonadota</taxon>
        <taxon>Alphaproteobacteria</taxon>
        <taxon>Maricaulales</taxon>
        <taxon>Robiginitomaculaceae</taxon>
    </lineage>
</organism>
<keyword evidence="5" id="KW-1185">Reference proteome</keyword>
<evidence type="ECO:0000256" key="1">
    <source>
        <dbReference type="ARBA" id="ARBA00022679"/>
    </source>
</evidence>
<evidence type="ECO:0000313" key="5">
    <source>
        <dbReference type="Proteomes" id="UP000600865"/>
    </source>
</evidence>
<proteinExistence type="predicted"/>
<dbReference type="PANTHER" id="PTHR43420:SF44">
    <property type="entry name" value="ACETYLTRANSFERASE YPEA"/>
    <property type="match status" value="1"/>
</dbReference>
<evidence type="ECO:0000313" key="4">
    <source>
        <dbReference type="EMBL" id="GGX67030.1"/>
    </source>
</evidence>
<dbReference type="PANTHER" id="PTHR43420">
    <property type="entry name" value="ACETYLTRANSFERASE"/>
    <property type="match status" value="1"/>
</dbReference>
<dbReference type="SUPFAM" id="SSF55729">
    <property type="entry name" value="Acyl-CoA N-acyltransferases (Nat)"/>
    <property type="match status" value="1"/>
</dbReference>
<accession>A0A918KLI3</accession>
<evidence type="ECO:0000259" key="3">
    <source>
        <dbReference type="PROSITE" id="PS51186"/>
    </source>
</evidence>
<dbReference type="Proteomes" id="UP000600865">
    <property type="component" value="Unassembled WGS sequence"/>
</dbReference>
<evidence type="ECO:0000256" key="2">
    <source>
        <dbReference type="ARBA" id="ARBA00023315"/>
    </source>
</evidence>
<gene>
    <name evidence="4" type="ORF">GCM10011309_15830</name>
</gene>
<dbReference type="EMBL" id="BMYV01000002">
    <property type="protein sequence ID" value="GGX67030.1"/>
    <property type="molecule type" value="Genomic_DNA"/>
</dbReference>
<keyword evidence="2" id="KW-0012">Acyltransferase</keyword>
<dbReference type="InterPro" id="IPR016181">
    <property type="entry name" value="Acyl_CoA_acyltransferase"/>
</dbReference>
<dbReference type="Pfam" id="PF00583">
    <property type="entry name" value="Acetyltransf_1"/>
    <property type="match status" value="1"/>
</dbReference>
<dbReference type="GO" id="GO:0016747">
    <property type="term" value="F:acyltransferase activity, transferring groups other than amino-acyl groups"/>
    <property type="evidence" value="ECO:0007669"/>
    <property type="project" value="InterPro"/>
</dbReference>